<evidence type="ECO:0000313" key="1">
    <source>
        <dbReference type="EMBL" id="MBE6833679.1"/>
    </source>
</evidence>
<comment type="caution">
    <text evidence="1">The sequence shown here is derived from an EMBL/GenBank/DDBJ whole genome shotgun (WGS) entry which is preliminary data.</text>
</comment>
<evidence type="ECO:0000313" key="2">
    <source>
        <dbReference type="Proteomes" id="UP000754750"/>
    </source>
</evidence>
<proteinExistence type="predicted"/>
<gene>
    <name evidence="1" type="ORF">E7512_08885</name>
</gene>
<dbReference type="EMBL" id="SVNY01000004">
    <property type="protein sequence ID" value="MBE6833679.1"/>
    <property type="molecule type" value="Genomic_DNA"/>
</dbReference>
<dbReference type="Proteomes" id="UP000754750">
    <property type="component" value="Unassembled WGS sequence"/>
</dbReference>
<name>A0A928KXY2_9FIRM</name>
<accession>A0A928KXY2</accession>
<reference evidence="1" key="1">
    <citation type="submission" date="2019-04" db="EMBL/GenBank/DDBJ databases">
        <title>Evolution of Biomass-Degrading Anaerobic Consortia Revealed by Metagenomics.</title>
        <authorList>
            <person name="Peng X."/>
        </authorList>
    </citation>
    <scope>NUCLEOTIDE SEQUENCE</scope>
    <source>
        <strain evidence="1">SIG551</strain>
    </source>
</reference>
<organism evidence="1 2">
    <name type="scientific">Faecalispora sporosphaeroides</name>
    <dbReference type="NCBI Taxonomy" id="1549"/>
    <lineage>
        <taxon>Bacteria</taxon>
        <taxon>Bacillati</taxon>
        <taxon>Bacillota</taxon>
        <taxon>Clostridia</taxon>
        <taxon>Eubacteriales</taxon>
        <taxon>Oscillospiraceae</taxon>
        <taxon>Faecalispora</taxon>
    </lineage>
</organism>
<dbReference type="AlphaFoldDB" id="A0A928KXY2"/>
<sequence length="118" mass="13208">MTEQKWVDALKVLTSIIARCERTLPKFVPGTSQHTLLKNRIQALKIGSVLLGGGDVAKDFDQTLTAALEPLASIIRKCEKARSKYEPGSGQYNRYGDTIRAIELSQELIKNELHRRSI</sequence>
<protein>
    <submittedName>
        <fullName evidence="1">Uncharacterized protein</fullName>
    </submittedName>
</protein>
<dbReference type="RefSeq" id="WP_020072290.1">
    <property type="nucleotide sequence ID" value="NZ_SVNY01000004.1"/>
</dbReference>